<dbReference type="Gene3D" id="3.40.50.720">
    <property type="entry name" value="NAD(P)-binding Rossmann-like Domain"/>
    <property type="match status" value="1"/>
</dbReference>
<protein>
    <submittedName>
        <fullName evidence="5">Mannitol dehydrogenase</fullName>
    </submittedName>
</protein>
<organism evidence="5 6">
    <name type="scientific">Halotalea alkalilenta</name>
    <dbReference type="NCBI Taxonomy" id="376489"/>
    <lineage>
        <taxon>Bacteria</taxon>
        <taxon>Pseudomonadati</taxon>
        <taxon>Pseudomonadota</taxon>
        <taxon>Gammaproteobacteria</taxon>
        <taxon>Oceanospirillales</taxon>
        <taxon>Halomonadaceae</taxon>
        <taxon>Halotalea</taxon>
    </lineage>
</organism>
<evidence type="ECO:0000313" key="6">
    <source>
        <dbReference type="Proteomes" id="UP000077875"/>
    </source>
</evidence>
<evidence type="ECO:0000256" key="1">
    <source>
        <dbReference type="ARBA" id="ARBA00023002"/>
    </source>
</evidence>
<dbReference type="PROSITE" id="PS00974">
    <property type="entry name" value="MANNITOL_DHGENASE"/>
    <property type="match status" value="1"/>
</dbReference>
<dbReference type="InterPro" id="IPR008927">
    <property type="entry name" value="6-PGluconate_DH-like_C_sf"/>
</dbReference>
<dbReference type="SUPFAM" id="SSF48179">
    <property type="entry name" value="6-phosphogluconate dehydrogenase C-terminal domain-like"/>
    <property type="match status" value="1"/>
</dbReference>
<dbReference type="InterPro" id="IPR013328">
    <property type="entry name" value="6PGD_dom2"/>
</dbReference>
<dbReference type="GO" id="GO:0019594">
    <property type="term" value="P:mannitol metabolic process"/>
    <property type="evidence" value="ECO:0007669"/>
    <property type="project" value="InterPro"/>
</dbReference>
<gene>
    <name evidence="5" type="ORF">A5892_05715</name>
</gene>
<dbReference type="SUPFAM" id="SSF51735">
    <property type="entry name" value="NAD(P)-binding Rossmann-fold domains"/>
    <property type="match status" value="1"/>
</dbReference>
<feature type="domain" description="Mannitol dehydrogenase C-terminal" evidence="4">
    <location>
        <begin position="280"/>
        <end position="469"/>
    </location>
</feature>
<proteinExistence type="predicted"/>
<dbReference type="STRING" id="376489.A5892_05715"/>
<dbReference type="AlphaFoldDB" id="A0A172YD27"/>
<dbReference type="InterPro" id="IPR000669">
    <property type="entry name" value="Mannitol_DH"/>
</dbReference>
<dbReference type="InterPro" id="IPR023027">
    <property type="entry name" value="Mannitol_DH_CS"/>
</dbReference>
<evidence type="ECO:0000259" key="3">
    <source>
        <dbReference type="Pfam" id="PF01232"/>
    </source>
</evidence>
<dbReference type="EMBL" id="CP015243">
    <property type="protein sequence ID" value="ANF57026.1"/>
    <property type="molecule type" value="Genomic_DNA"/>
</dbReference>
<dbReference type="PANTHER" id="PTHR43362:SF1">
    <property type="entry name" value="MANNITOL DEHYDROGENASE 2-RELATED"/>
    <property type="match status" value="1"/>
</dbReference>
<dbReference type="PRINTS" id="PR00084">
    <property type="entry name" value="MTLDHDRGNASE"/>
</dbReference>
<dbReference type="GO" id="GO:0016616">
    <property type="term" value="F:oxidoreductase activity, acting on the CH-OH group of donors, NAD or NADP as acceptor"/>
    <property type="evidence" value="ECO:0007669"/>
    <property type="project" value="TreeGrafter"/>
</dbReference>
<reference evidence="5 6" key="1">
    <citation type="submission" date="2016-04" db="EMBL/GenBank/DDBJ databases">
        <title>Complete Genome Sequence of Halotalea alkalilenta IHB B 13600.</title>
        <authorList>
            <person name="Swarnkar M.K."/>
            <person name="Sharma A."/>
            <person name="Kaushal K."/>
            <person name="Soni R."/>
            <person name="Rana S."/>
            <person name="Singh A.K."/>
            <person name="Gulati A."/>
        </authorList>
    </citation>
    <scope>NUCLEOTIDE SEQUENCE [LARGE SCALE GENOMIC DNA]</scope>
    <source>
        <strain evidence="5 6">IHB B 13600</strain>
    </source>
</reference>
<dbReference type="PANTHER" id="PTHR43362">
    <property type="entry name" value="MANNITOL DEHYDROGENASE DSF1-RELATED"/>
    <property type="match status" value="1"/>
</dbReference>
<dbReference type="InterPro" id="IPR013118">
    <property type="entry name" value="Mannitol_DH_C"/>
</dbReference>
<dbReference type="InterPro" id="IPR050988">
    <property type="entry name" value="Mannitol_DH/Oxidoreductase"/>
</dbReference>
<dbReference type="InterPro" id="IPR013131">
    <property type="entry name" value="Mannitol_DH_N"/>
</dbReference>
<dbReference type="KEGG" id="haa:A5892_05715"/>
<evidence type="ECO:0000256" key="2">
    <source>
        <dbReference type="ARBA" id="ARBA00023027"/>
    </source>
</evidence>
<keyword evidence="6" id="KW-1185">Reference proteome</keyword>
<keyword evidence="2" id="KW-0520">NAD</keyword>
<dbReference type="RefSeq" id="WP_064121983.1">
    <property type="nucleotide sequence ID" value="NZ_CP015243.1"/>
</dbReference>
<name>A0A172YD27_9GAMM</name>
<keyword evidence="1" id="KW-0560">Oxidoreductase</keyword>
<sequence length="485" mass="52680">MTPRLIEHQPASVLPSAVGIVHLGLGAFHRAHQTVYLQRWLNAGGDPRWGIEAANLRANRGLVARLRAAGHRYQVVEYADDQQVTVREIASIAQVRYTGPEGEELEALLETLVAPATRIVTLTVTEKGYCLQPSDGALDERDPLIRHDLEHPDRPRSAPGLLVAALAERRARGTAPFTVLSCDNLAANGERVRSAVTRLAALRDPALAGWIEAQVAFPSSMVDRIVPRVDETTRSRLGELGVSDPDALACESFSQWVIEDRFPLGRPDWERVGVTMVASVAPFEEMKLRMLNGSHSLLAYLGLALGHRTVDQAVLDPRLRRVLERYLEEEAAPSLDAPGTPGAQELAAYAESLLERFANPSLGHRLDQIAMDGSQKLPQRWLSGLEANLAAGRDIAVTALGLAGWLAFIVAASGTGELDDPLAELLFAVAARPSGQRVEALLCERAIFHPGVAGDHRVTRAVAEAYRAIDERGVEAALEDAMENR</sequence>
<dbReference type="Pfam" id="PF01232">
    <property type="entry name" value="Mannitol_dh"/>
    <property type="match status" value="1"/>
</dbReference>
<accession>A0A172YD27</accession>
<dbReference type="InterPro" id="IPR036291">
    <property type="entry name" value="NAD(P)-bd_dom_sf"/>
</dbReference>
<feature type="domain" description="Mannitol dehydrogenase N-terminal" evidence="3">
    <location>
        <begin position="19"/>
        <end position="270"/>
    </location>
</feature>
<evidence type="ECO:0000259" key="4">
    <source>
        <dbReference type="Pfam" id="PF08125"/>
    </source>
</evidence>
<dbReference type="Gene3D" id="1.10.1040.10">
    <property type="entry name" value="N-(1-d-carboxylethyl)-l-norvaline Dehydrogenase, domain 2"/>
    <property type="match status" value="1"/>
</dbReference>
<evidence type="ECO:0000313" key="5">
    <source>
        <dbReference type="EMBL" id="ANF57026.1"/>
    </source>
</evidence>
<dbReference type="Proteomes" id="UP000077875">
    <property type="component" value="Chromosome"/>
</dbReference>
<dbReference type="Pfam" id="PF08125">
    <property type="entry name" value="Mannitol_dh_C"/>
    <property type="match status" value="1"/>
</dbReference>